<organism evidence="15 16">
    <name type="scientific">Paraglaciecola arctica BSs20135</name>
    <dbReference type="NCBI Taxonomy" id="493475"/>
    <lineage>
        <taxon>Bacteria</taxon>
        <taxon>Pseudomonadati</taxon>
        <taxon>Pseudomonadota</taxon>
        <taxon>Gammaproteobacteria</taxon>
        <taxon>Alteromonadales</taxon>
        <taxon>Alteromonadaceae</taxon>
        <taxon>Paraglaciecola</taxon>
    </lineage>
</organism>
<dbReference type="GO" id="GO:0000156">
    <property type="term" value="F:phosphorelay response regulator activity"/>
    <property type="evidence" value="ECO:0007669"/>
    <property type="project" value="TreeGrafter"/>
</dbReference>
<dbReference type="OrthoDB" id="1931120at2"/>
<evidence type="ECO:0000256" key="1">
    <source>
        <dbReference type="ARBA" id="ARBA00000085"/>
    </source>
</evidence>
<dbReference type="EC" id="2.7.13.3" evidence="3"/>
<keyword evidence="8" id="KW-0067">ATP-binding</keyword>
<dbReference type="GO" id="GO:0016020">
    <property type="term" value="C:membrane"/>
    <property type="evidence" value="ECO:0007669"/>
    <property type="project" value="UniProtKB-SubCell"/>
</dbReference>
<dbReference type="CDD" id="cd00075">
    <property type="entry name" value="HATPase"/>
    <property type="match status" value="1"/>
</dbReference>
<evidence type="ECO:0000256" key="4">
    <source>
        <dbReference type="ARBA" id="ARBA00022679"/>
    </source>
</evidence>
<dbReference type="InterPro" id="IPR050351">
    <property type="entry name" value="BphY/WalK/GraS-like"/>
</dbReference>
<feature type="transmembrane region" description="Helical" evidence="12">
    <location>
        <begin position="7"/>
        <end position="28"/>
    </location>
</feature>
<dbReference type="PANTHER" id="PTHR42878:SF7">
    <property type="entry name" value="SENSOR HISTIDINE KINASE GLRK"/>
    <property type="match status" value="1"/>
</dbReference>
<dbReference type="PROSITE" id="PS50112">
    <property type="entry name" value="PAS"/>
    <property type="match status" value="1"/>
</dbReference>
<evidence type="ECO:0000256" key="9">
    <source>
        <dbReference type="ARBA" id="ARBA00022989"/>
    </source>
</evidence>
<evidence type="ECO:0000259" key="13">
    <source>
        <dbReference type="PROSITE" id="PS50109"/>
    </source>
</evidence>
<dbReference type="SUPFAM" id="SSF55874">
    <property type="entry name" value="ATPase domain of HSP90 chaperone/DNA topoisomerase II/histidine kinase"/>
    <property type="match status" value="1"/>
</dbReference>
<keyword evidence="7" id="KW-0418">Kinase</keyword>
<evidence type="ECO:0000259" key="14">
    <source>
        <dbReference type="PROSITE" id="PS50112"/>
    </source>
</evidence>
<keyword evidence="6" id="KW-0547">Nucleotide-binding</keyword>
<evidence type="ECO:0000256" key="10">
    <source>
        <dbReference type="ARBA" id="ARBA00023012"/>
    </source>
</evidence>
<evidence type="ECO:0000256" key="8">
    <source>
        <dbReference type="ARBA" id="ARBA00022840"/>
    </source>
</evidence>
<dbReference type="Gene3D" id="3.30.450.20">
    <property type="entry name" value="PAS domain"/>
    <property type="match status" value="1"/>
</dbReference>
<dbReference type="GO" id="GO:0030295">
    <property type="term" value="F:protein kinase activator activity"/>
    <property type="evidence" value="ECO:0007669"/>
    <property type="project" value="TreeGrafter"/>
</dbReference>
<dbReference type="SMART" id="SM00387">
    <property type="entry name" value="HATPase_c"/>
    <property type="match status" value="1"/>
</dbReference>
<comment type="caution">
    <text evidence="15">The sequence shown here is derived from an EMBL/GenBank/DDBJ whole genome shotgun (WGS) entry which is preliminary data.</text>
</comment>
<evidence type="ECO:0000256" key="12">
    <source>
        <dbReference type="SAM" id="Phobius"/>
    </source>
</evidence>
<dbReference type="STRING" id="493475.GARC_3836"/>
<evidence type="ECO:0000256" key="6">
    <source>
        <dbReference type="ARBA" id="ARBA00022741"/>
    </source>
</evidence>
<dbReference type="GO" id="GO:0007234">
    <property type="term" value="P:osmosensory signaling via phosphorelay pathway"/>
    <property type="evidence" value="ECO:0007669"/>
    <property type="project" value="TreeGrafter"/>
</dbReference>
<dbReference type="PANTHER" id="PTHR42878">
    <property type="entry name" value="TWO-COMPONENT HISTIDINE KINASE"/>
    <property type="match status" value="1"/>
</dbReference>
<dbReference type="SUPFAM" id="SSF55785">
    <property type="entry name" value="PYP-like sensor domain (PAS domain)"/>
    <property type="match status" value="1"/>
</dbReference>
<dbReference type="Pfam" id="PF00989">
    <property type="entry name" value="PAS"/>
    <property type="match status" value="1"/>
</dbReference>
<evidence type="ECO:0000256" key="7">
    <source>
        <dbReference type="ARBA" id="ARBA00022777"/>
    </source>
</evidence>
<feature type="domain" description="PAS" evidence="14">
    <location>
        <begin position="111"/>
        <end position="147"/>
    </location>
</feature>
<sequence length="450" mass="50160">MGFKKFSLFIAIRTIFVMLNLLLLSVLISAEGYHATILIVFVLLVLQSLSLVRFVSKTNAELVRFLDAARYADYSQRFDLSSLGSGFGELGSAFTDILERFQRARSAQEEQQRHLKAIVEHAPVPLLSISSDGLLTLWNNAARKLFGANHVTKLSDLAPFGEEFAKHLATVKPGERRLVNFTIDGMEYQLSISATQILLPKNQEILVSMQDIQSELDIAQLQAWQDLVKVLTHEIMNSITPVASLAKTTVDLVADCKHKADSFSELREDLQDISEAVETVARRSDGLIKFVSSYRQLTRLPTLNKNKLKVASLFQQSCTLATQQWDKKGIQLQINIEPSELEISIDKDMLEQVLLNLLQNAEHAIENCPTPEVSLNAFLNKRGHVVIEVSDNGKGIPDEIGNKIFVPFYTTKQQGSGVGLALTRQIMLAHGGAIKYEIKETGGTVFRMTF</sequence>
<dbReference type="PRINTS" id="PR00344">
    <property type="entry name" value="BCTRLSENSOR"/>
</dbReference>
<dbReference type="InterPro" id="IPR036890">
    <property type="entry name" value="HATPase_C_sf"/>
</dbReference>
<dbReference type="GO" id="GO:0005524">
    <property type="term" value="F:ATP binding"/>
    <property type="evidence" value="ECO:0007669"/>
    <property type="project" value="UniProtKB-KW"/>
</dbReference>
<dbReference type="InterPro" id="IPR003594">
    <property type="entry name" value="HATPase_dom"/>
</dbReference>
<keyword evidence="4" id="KW-0808">Transferase</keyword>
<accession>K6ZBL4</accession>
<keyword evidence="9 12" id="KW-1133">Transmembrane helix</keyword>
<evidence type="ECO:0000313" key="16">
    <source>
        <dbReference type="Proteomes" id="UP000006327"/>
    </source>
</evidence>
<dbReference type="RefSeq" id="WP_007623068.1">
    <property type="nucleotide sequence ID" value="NZ_BAEO01000055.1"/>
</dbReference>
<dbReference type="AlphaFoldDB" id="K6ZBL4"/>
<name>K6ZBL4_9ALTE</name>
<dbReference type="InterPro" id="IPR005467">
    <property type="entry name" value="His_kinase_dom"/>
</dbReference>
<dbReference type="InterPro" id="IPR035965">
    <property type="entry name" value="PAS-like_dom_sf"/>
</dbReference>
<keyword evidence="5 12" id="KW-0812">Transmembrane</keyword>
<evidence type="ECO:0000256" key="2">
    <source>
        <dbReference type="ARBA" id="ARBA00004141"/>
    </source>
</evidence>
<keyword evidence="10" id="KW-0902">Two-component regulatory system</keyword>
<dbReference type="InterPro" id="IPR000014">
    <property type="entry name" value="PAS"/>
</dbReference>
<reference evidence="15 16" key="1">
    <citation type="journal article" date="2017" name="Antonie Van Leeuwenhoek">
        <title>Rhizobium rhizosphaerae sp. nov., a novel species isolated from rice rhizosphere.</title>
        <authorList>
            <person name="Zhao J.J."/>
            <person name="Zhang J."/>
            <person name="Zhang R.J."/>
            <person name="Zhang C.W."/>
            <person name="Yin H.Q."/>
            <person name="Zhang X.X."/>
        </authorList>
    </citation>
    <scope>NUCLEOTIDE SEQUENCE [LARGE SCALE GENOMIC DNA]</scope>
    <source>
        <strain evidence="15 16">BSs20135</strain>
    </source>
</reference>
<dbReference type="Proteomes" id="UP000006327">
    <property type="component" value="Unassembled WGS sequence"/>
</dbReference>
<evidence type="ECO:0000256" key="11">
    <source>
        <dbReference type="ARBA" id="ARBA00023136"/>
    </source>
</evidence>
<evidence type="ECO:0000256" key="5">
    <source>
        <dbReference type="ARBA" id="ARBA00022692"/>
    </source>
</evidence>
<protein>
    <recommendedName>
        <fullName evidence="3">histidine kinase</fullName>
        <ecNumber evidence="3">2.7.13.3</ecNumber>
    </recommendedName>
</protein>
<evidence type="ECO:0000256" key="3">
    <source>
        <dbReference type="ARBA" id="ARBA00012438"/>
    </source>
</evidence>
<keyword evidence="16" id="KW-1185">Reference proteome</keyword>
<comment type="catalytic activity">
    <reaction evidence="1">
        <text>ATP + protein L-histidine = ADP + protein N-phospho-L-histidine.</text>
        <dbReference type="EC" id="2.7.13.3"/>
    </reaction>
</comment>
<comment type="subcellular location">
    <subcellularLocation>
        <location evidence="2">Membrane</location>
        <topology evidence="2">Multi-pass membrane protein</topology>
    </subcellularLocation>
</comment>
<dbReference type="PROSITE" id="PS50109">
    <property type="entry name" value="HIS_KIN"/>
    <property type="match status" value="1"/>
</dbReference>
<dbReference type="EMBL" id="BAEO01000055">
    <property type="protein sequence ID" value="GAC20790.1"/>
    <property type="molecule type" value="Genomic_DNA"/>
</dbReference>
<dbReference type="Pfam" id="PF02518">
    <property type="entry name" value="HATPase_c"/>
    <property type="match status" value="1"/>
</dbReference>
<dbReference type="Gene3D" id="3.30.565.10">
    <property type="entry name" value="Histidine kinase-like ATPase, C-terminal domain"/>
    <property type="match status" value="1"/>
</dbReference>
<keyword evidence="11 12" id="KW-0472">Membrane</keyword>
<dbReference type="eggNOG" id="COG5000">
    <property type="taxonomic scope" value="Bacteria"/>
</dbReference>
<gene>
    <name evidence="15" type="ORF">GARC_3836</name>
</gene>
<dbReference type="InterPro" id="IPR004358">
    <property type="entry name" value="Sig_transdc_His_kin-like_C"/>
</dbReference>
<dbReference type="GO" id="GO:0004673">
    <property type="term" value="F:protein histidine kinase activity"/>
    <property type="evidence" value="ECO:0007669"/>
    <property type="project" value="UniProtKB-EC"/>
</dbReference>
<dbReference type="InterPro" id="IPR013767">
    <property type="entry name" value="PAS_fold"/>
</dbReference>
<feature type="transmembrane region" description="Helical" evidence="12">
    <location>
        <begin position="34"/>
        <end position="55"/>
    </location>
</feature>
<dbReference type="GO" id="GO:0006355">
    <property type="term" value="P:regulation of DNA-templated transcription"/>
    <property type="evidence" value="ECO:0007669"/>
    <property type="project" value="InterPro"/>
</dbReference>
<proteinExistence type="predicted"/>
<feature type="domain" description="Histidine kinase" evidence="13">
    <location>
        <begin position="230"/>
        <end position="450"/>
    </location>
</feature>
<evidence type="ECO:0000313" key="15">
    <source>
        <dbReference type="EMBL" id="GAC20790.1"/>
    </source>
</evidence>